<dbReference type="EMBL" id="KN727507">
    <property type="protein sequence ID" value="KIH65534.1"/>
    <property type="molecule type" value="Genomic_DNA"/>
</dbReference>
<sequence length="419" mass="46258">MFNVDEGIRNRTIGQLARDGKGHRQVEFSWVCVQGTSVIITDLAGNIAEEKVDVICVTVGSTLQHSGAVYNALTKVGGTKAYKNAYEKARGELTNWLSRGEILIVDTSDTKLEAKYVFLVVHPDVFHLEDAYRNIFREAMARECTSVAIPGLGCGLIGNSIHASCLKACEVLHQTASVSLGSIQMIVFIDMKEKVAQQFIAQMEAKFGIMDSAEALSRPGNSVEHFAKPPTCVQQDDCVICLCPLSEPGEEYLKSANAKKRCPVCLRYFELPLGDQPSEARMFINKLSHIKLPGHEDSDFVYEIIYSVPDGIQEASHIRPGKPFTGTHRRAYVPGTAEGTKVLRLLKFAFDRRLIFTVGDSITTGARNTVVWNNIHHKTSIGGGPLKYGYPDPDYLNRVKDDLAAMGITEDMLPEEMDI</sequence>
<name>A0A0C2H1T0_9BILA</name>
<evidence type="ECO:0000313" key="8">
    <source>
        <dbReference type="Proteomes" id="UP000054047"/>
    </source>
</evidence>
<dbReference type="InterPro" id="IPR043472">
    <property type="entry name" value="Macro_dom-like"/>
</dbReference>
<dbReference type="SMART" id="SM00506">
    <property type="entry name" value="A1pp"/>
    <property type="match status" value="1"/>
</dbReference>
<dbReference type="Pfam" id="PF18102">
    <property type="entry name" value="DTC"/>
    <property type="match status" value="1"/>
</dbReference>
<keyword evidence="5" id="KW-0862">Zinc</keyword>
<keyword evidence="8" id="KW-1185">Reference proteome</keyword>
<dbReference type="InterPro" id="IPR039398">
    <property type="entry name" value="Deltex_fam"/>
</dbReference>
<proteinExistence type="inferred from homology"/>
<keyword evidence="5" id="KW-0963">Cytoplasm</keyword>
<evidence type="ECO:0000313" key="7">
    <source>
        <dbReference type="EMBL" id="KIH65534.1"/>
    </source>
</evidence>
<protein>
    <recommendedName>
        <fullName evidence="5">E3 ubiquitin-protein ligase</fullName>
        <ecNumber evidence="5">2.3.2.27</ecNumber>
    </recommendedName>
</protein>
<dbReference type="SUPFAM" id="SSF52949">
    <property type="entry name" value="Macro domain-like"/>
    <property type="match status" value="1"/>
</dbReference>
<dbReference type="UniPathway" id="UPA00143"/>
<dbReference type="Gene3D" id="3.30.390.130">
    <property type="match status" value="1"/>
</dbReference>
<dbReference type="EC" id="2.3.2.27" evidence="5"/>
<dbReference type="Gene3D" id="3.40.220.10">
    <property type="entry name" value="Leucine Aminopeptidase, subunit E, domain 1"/>
    <property type="match status" value="1"/>
</dbReference>
<comment type="subcellular location">
    <subcellularLocation>
        <location evidence="5">Cytoplasm</location>
    </subcellularLocation>
</comment>
<dbReference type="GO" id="GO:0061630">
    <property type="term" value="F:ubiquitin protein ligase activity"/>
    <property type="evidence" value="ECO:0007669"/>
    <property type="project" value="UniProtKB-UniRule"/>
</dbReference>
<evidence type="ECO:0000256" key="5">
    <source>
        <dbReference type="RuleBase" id="RU367105"/>
    </source>
</evidence>
<gene>
    <name evidence="7" type="ORF">ANCDUO_04143</name>
</gene>
<keyword evidence="5" id="KW-0863">Zinc-finger</keyword>
<dbReference type="GO" id="GO:0005737">
    <property type="term" value="C:cytoplasm"/>
    <property type="evidence" value="ECO:0007669"/>
    <property type="project" value="UniProtKB-SubCell"/>
</dbReference>
<dbReference type="InterPro" id="IPR039399">
    <property type="entry name" value="Deltex_C_sf"/>
</dbReference>
<evidence type="ECO:0000256" key="4">
    <source>
        <dbReference type="ARBA" id="ARBA00022723"/>
    </source>
</evidence>
<dbReference type="GO" id="GO:0008270">
    <property type="term" value="F:zinc ion binding"/>
    <property type="evidence" value="ECO:0007669"/>
    <property type="project" value="UniProtKB-KW"/>
</dbReference>
<comment type="similarity">
    <text evidence="5">Belongs to the Deltex family.</text>
</comment>
<reference evidence="7 8" key="1">
    <citation type="submission" date="2013-12" db="EMBL/GenBank/DDBJ databases">
        <title>Draft genome of the parsitic nematode Ancylostoma duodenale.</title>
        <authorList>
            <person name="Mitreva M."/>
        </authorList>
    </citation>
    <scope>NUCLEOTIDE SEQUENCE [LARGE SCALE GENOMIC DNA]</scope>
    <source>
        <strain evidence="7 8">Zhejiang</strain>
    </source>
</reference>
<evidence type="ECO:0000256" key="1">
    <source>
        <dbReference type="ARBA" id="ARBA00000900"/>
    </source>
</evidence>
<dbReference type="GO" id="GO:0007219">
    <property type="term" value="P:Notch signaling pathway"/>
    <property type="evidence" value="ECO:0007669"/>
    <property type="project" value="InterPro"/>
</dbReference>
<dbReference type="GO" id="GO:0016567">
    <property type="term" value="P:protein ubiquitination"/>
    <property type="evidence" value="ECO:0007669"/>
    <property type="project" value="UniProtKB-UniRule"/>
</dbReference>
<dbReference type="CDD" id="cd09633">
    <property type="entry name" value="Deltex_C"/>
    <property type="match status" value="1"/>
</dbReference>
<dbReference type="Pfam" id="PF01661">
    <property type="entry name" value="Macro"/>
    <property type="match status" value="1"/>
</dbReference>
<dbReference type="OrthoDB" id="527344at2759"/>
<evidence type="ECO:0000259" key="6">
    <source>
        <dbReference type="PROSITE" id="PS51154"/>
    </source>
</evidence>
<keyword evidence="4 5" id="KW-0479">Metal-binding</keyword>
<comment type="catalytic activity">
    <reaction evidence="1 5">
        <text>S-ubiquitinyl-[E2 ubiquitin-conjugating enzyme]-L-cysteine + [acceptor protein]-L-lysine = [E2 ubiquitin-conjugating enzyme]-L-cysteine + N(6)-ubiquitinyl-[acceptor protein]-L-lysine.</text>
        <dbReference type="EC" id="2.3.2.27"/>
    </reaction>
</comment>
<dbReference type="AlphaFoldDB" id="A0A0C2H1T0"/>
<dbReference type="PANTHER" id="PTHR12622">
    <property type="entry name" value="DELTEX-RELATED"/>
    <property type="match status" value="1"/>
</dbReference>
<organism evidence="7 8">
    <name type="scientific">Ancylostoma duodenale</name>
    <dbReference type="NCBI Taxonomy" id="51022"/>
    <lineage>
        <taxon>Eukaryota</taxon>
        <taxon>Metazoa</taxon>
        <taxon>Ecdysozoa</taxon>
        <taxon>Nematoda</taxon>
        <taxon>Chromadorea</taxon>
        <taxon>Rhabditida</taxon>
        <taxon>Rhabditina</taxon>
        <taxon>Rhabditomorpha</taxon>
        <taxon>Strongyloidea</taxon>
        <taxon>Ancylostomatidae</taxon>
        <taxon>Ancylostomatinae</taxon>
        <taxon>Ancylostoma</taxon>
    </lineage>
</organism>
<accession>A0A0C2H1T0</accession>
<dbReference type="PROSITE" id="PS51154">
    <property type="entry name" value="MACRO"/>
    <property type="match status" value="1"/>
</dbReference>
<keyword evidence="3 5" id="KW-0808">Transferase</keyword>
<comment type="pathway">
    <text evidence="2 5">Protein modification; protein ubiquitination.</text>
</comment>
<evidence type="ECO:0000256" key="3">
    <source>
        <dbReference type="ARBA" id="ARBA00022679"/>
    </source>
</evidence>
<dbReference type="Proteomes" id="UP000054047">
    <property type="component" value="Unassembled WGS sequence"/>
</dbReference>
<dbReference type="InterPro" id="IPR002589">
    <property type="entry name" value="Macro_dom"/>
</dbReference>
<evidence type="ECO:0000256" key="2">
    <source>
        <dbReference type="ARBA" id="ARBA00004906"/>
    </source>
</evidence>
<dbReference type="InterPro" id="IPR039396">
    <property type="entry name" value="Deltex_C"/>
</dbReference>
<feature type="domain" description="Macro" evidence="6">
    <location>
        <begin position="27"/>
        <end position="207"/>
    </location>
</feature>